<gene>
    <name evidence="2" type="ORF">SAMN04488047_10167</name>
</gene>
<dbReference type="RefSeq" id="WP_093416200.1">
    <property type="nucleotide sequence ID" value="NZ_FOXA01000001.1"/>
</dbReference>
<evidence type="ECO:0000313" key="3">
    <source>
        <dbReference type="Proteomes" id="UP000199356"/>
    </source>
</evidence>
<dbReference type="PANTHER" id="PTHR43798">
    <property type="entry name" value="MONOACYLGLYCEROL LIPASE"/>
    <property type="match status" value="1"/>
</dbReference>
<proteinExistence type="predicted"/>
<dbReference type="PANTHER" id="PTHR43798:SF29">
    <property type="entry name" value="AB HYDROLASE-1 DOMAIN-CONTAINING PROTEIN"/>
    <property type="match status" value="1"/>
</dbReference>
<dbReference type="OrthoDB" id="5491135at2"/>
<dbReference type="Proteomes" id="UP000199356">
    <property type="component" value="Unassembled WGS sequence"/>
</dbReference>
<keyword evidence="3" id="KW-1185">Reference proteome</keyword>
<dbReference type="InterPro" id="IPR029058">
    <property type="entry name" value="AB_hydrolase_fold"/>
</dbReference>
<dbReference type="AlphaFoldDB" id="A0A1I5KEX8"/>
<dbReference type="STRING" id="441119.SAMN04488047_10167"/>
<name>A0A1I5KEX8_9RHOB</name>
<dbReference type="SUPFAM" id="SSF53474">
    <property type="entry name" value="alpha/beta-Hydrolases"/>
    <property type="match status" value="1"/>
</dbReference>
<dbReference type="EMBL" id="FOXA01000001">
    <property type="protein sequence ID" value="SFO83590.1"/>
    <property type="molecule type" value="Genomic_DNA"/>
</dbReference>
<sequence>MSDTNTPTEETPQAQEPLVLLPAFMSDARVWGPQIEALGGRRTILLPSLASGRTVEEMADTVLAAGPPRFALAGQSLGAMVAMEILRRAPERVSRIALISANCLAETPTAAAERETRIARARAGKLEVVLREDVPPGALAPVTREPLGDFLVEMATSLGLDVYLNHAHAMQRRPDQQKALRSTRIPGLMLCGRHDTIFLPRRHEFMAGLMPKGVFHVVESAGHVPTLEAPDEVTAALQGWLAREVQPLLLK</sequence>
<evidence type="ECO:0000313" key="2">
    <source>
        <dbReference type="EMBL" id="SFO83590.1"/>
    </source>
</evidence>
<evidence type="ECO:0000259" key="1">
    <source>
        <dbReference type="Pfam" id="PF12697"/>
    </source>
</evidence>
<reference evidence="2 3" key="1">
    <citation type="submission" date="2016-10" db="EMBL/GenBank/DDBJ databases">
        <authorList>
            <person name="de Groot N.N."/>
        </authorList>
    </citation>
    <scope>NUCLEOTIDE SEQUENCE [LARGE SCALE GENOMIC DNA]</scope>
    <source>
        <strain evidence="2 3">DSM 19547</strain>
    </source>
</reference>
<organism evidence="2 3">
    <name type="scientific">Tranquillimonas alkanivorans</name>
    <dbReference type="NCBI Taxonomy" id="441119"/>
    <lineage>
        <taxon>Bacteria</taxon>
        <taxon>Pseudomonadati</taxon>
        <taxon>Pseudomonadota</taxon>
        <taxon>Alphaproteobacteria</taxon>
        <taxon>Rhodobacterales</taxon>
        <taxon>Roseobacteraceae</taxon>
        <taxon>Tranquillimonas</taxon>
    </lineage>
</organism>
<dbReference type="InterPro" id="IPR000073">
    <property type="entry name" value="AB_hydrolase_1"/>
</dbReference>
<dbReference type="Pfam" id="PF12697">
    <property type="entry name" value="Abhydrolase_6"/>
    <property type="match status" value="1"/>
</dbReference>
<dbReference type="Gene3D" id="3.40.50.1820">
    <property type="entry name" value="alpha/beta hydrolase"/>
    <property type="match status" value="1"/>
</dbReference>
<feature type="domain" description="AB hydrolase-1" evidence="1">
    <location>
        <begin position="18"/>
        <end position="235"/>
    </location>
</feature>
<accession>A0A1I5KEX8</accession>
<protein>
    <submittedName>
        <fullName evidence="2">Pimeloyl-ACP methyl ester carboxylesterase</fullName>
    </submittedName>
</protein>
<dbReference type="InterPro" id="IPR050266">
    <property type="entry name" value="AB_hydrolase_sf"/>
</dbReference>